<accession>A0A5R9IET0</accession>
<evidence type="ECO:0000313" key="4">
    <source>
        <dbReference type="EMBL" id="TLU61873.1"/>
    </source>
</evidence>
<reference evidence="4 5" key="1">
    <citation type="submission" date="2019-05" db="EMBL/GenBank/DDBJ databases">
        <title>Genome sequences of Thalassotalea litorea 1K03283.</title>
        <authorList>
            <person name="Zhang D."/>
        </authorList>
    </citation>
    <scope>NUCLEOTIDE SEQUENCE [LARGE SCALE GENOMIC DNA]</scope>
    <source>
        <strain evidence="4 5">MCCC 1K03283</strain>
    </source>
</reference>
<dbReference type="Pfam" id="PF13469">
    <property type="entry name" value="Sulfotransfer_3"/>
    <property type="match status" value="1"/>
</dbReference>
<evidence type="ECO:0000313" key="5">
    <source>
        <dbReference type="Proteomes" id="UP000307790"/>
    </source>
</evidence>
<evidence type="ECO:0000256" key="1">
    <source>
        <dbReference type="ARBA" id="ARBA00022737"/>
    </source>
</evidence>
<evidence type="ECO:0000256" key="3">
    <source>
        <dbReference type="PROSITE-ProRule" id="PRU00339"/>
    </source>
</evidence>
<dbReference type="Proteomes" id="UP000307790">
    <property type="component" value="Unassembled WGS sequence"/>
</dbReference>
<keyword evidence="2 3" id="KW-0802">TPR repeat</keyword>
<dbReference type="OrthoDB" id="9815894at2"/>
<keyword evidence="1" id="KW-0677">Repeat</keyword>
<dbReference type="Gene3D" id="1.25.40.10">
    <property type="entry name" value="Tetratricopeptide repeat domain"/>
    <property type="match status" value="2"/>
</dbReference>
<feature type="repeat" description="TPR" evidence="3">
    <location>
        <begin position="113"/>
        <end position="146"/>
    </location>
</feature>
<name>A0A5R9IET0_9GAMM</name>
<dbReference type="Gene3D" id="3.40.50.300">
    <property type="entry name" value="P-loop containing nucleotide triphosphate hydrolases"/>
    <property type="match status" value="1"/>
</dbReference>
<dbReference type="PANTHER" id="PTHR44858">
    <property type="entry name" value="TETRATRICOPEPTIDE REPEAT PROTEIN 6"/>
    <property type="match status" value="1"/>
</dbReference>
<keyword evidence="5" id="KW-1185">Reference proteome</keyword>
<feature type="repeat" description="TPR" evidence="3">
    <location>
        <begin position="45"/>
        <end position="78"/>
    </location>
</feature>
<dbReference type="Pfam" id="PF13431">
    <property type="entry name" value="TPR_17"/>
    <property type="match status" value="1"/>
</dbReference>
<dbReference type="SUPFAM" id="SSF52540">
    <property type="entry name" value="P-loop containing nucleoside triphosphate hydrolases"/>
    <property type="match status" value="1"/>
</dbReference>
<evidence type="ECO:0000256" key="2">
    <source>
        <dbReference type="ARBA" id="ARBA00022803"/>
    </source>
</evidence>
<dbReference type="InterPro" id="IPR050498">
    <property type="entry name" value="Ycf3"/>
</dbReference>
<dbReference type="PROSITE" id="PS50005">
    <property type="entry name" value="TPR"/>
    <property type="match status" value="2"/>
</dbReference>
<dbReference type="EMBL" id="VCBC01000014">
    <property type="protein sequence ID" value="TLU61873.1"/>
    <property type="molecule type" value="Genomic_DNA"/>
</dbReference>
<dbReference type="Pfam" id="PF13181">
    <property type="entry name" value="TPR_8"/>
    <property type="match status" value="1"/>
</dbReference>
<sequence length="642" mass="73708">MSDYEVTKRFKTMNLKAILAAIHRGELQQSKKSLQQYLKTSPDSVDGLNLLGLCYQKEAMTERATLCFSKAVDVNPKHLKSRVNLAICEAQVHQYDSAIASFKICERLSADNIDVLNSLGNLYRIVGKFDLAMQYLQKAQRLAPNHPGIAENIALLNLKIGHFEVAKQGFKQLLLAFPNRVELHLGISECWYKLGEPERAKSQLRPLLQQSKLLDKVYNLLAVIAKKSENIAEATDYYLSALKQNNNNAEIHFNLALLYKELGQTTLSQNHFLSAIHIQKNWFEAYFHLAYSPKFIFSDQQAKSMLELARKHDGHPDLYWLQFACAKYYEGEKQYQKSFESLKKARQCFALHRNTSNVKPRPFAKLKQMPITKQVFDPHRKLETPDFVFITGLPRSGTTLTEQILAGHHNTFAIGESGLVSQLATHVERLTGKPYYLGVYDLSRERKQELIKHQCRMRRLATDKCIVDASPNNLFYIGFINEMFPCSKVVICRRSPLDNCLSIYQHPLERQAYSDTLNALAEHYQQCHQLTVHWLTQLPETCKELVYENLACQPKKYITMLLTQIGLDIDDACFHPQNNARLVRTPSSEQVRQPISTNSIGKWQTFAPYIEKLTTPLAPLEISHQQRISMVLEKNKSQKPYQ</sequence>
<dbReference type="PANTHER" id="PTHR44858:SF1">
    <property type="entry name" value="UDP-N-ACETYLGLUCOSAMINE--PEPTIDE N-ACETYLGLUCOSAMINYLTRANSFERASE SPINDLY-RELATED"/>
    <property type="match status" value="1"/>
</dbReference>
<dbReference type="SMART" id="SM00028">
    <property type="entry name" value="TPR"/>
    <property type="match status" value="6"/>
</dbReference>
<gene>
    <name evidence="4" type="ORF">FE810_13735</name>
</gene>
<dbReference type="GO" id="GO:0009279">
    <property type="term" value="C:cell outer membrane"/>
    <property type="evidence" value="ECO:0007669"/>
    <property type="project" value="TreeGrafter"/>
</dbReference>
<comment type="caution">
    <text evidence="4">The sequence shown here is derived from an EMBL/GenBank/DDBJ whole genome shotgun (WGS) entry which is preliminary data.</text>
</comment>
<dbReference type="Pfam" id="PF00515">
    <property type="entry name" value="TPR_1"/>
    <property type="match status" value="1"/>
</dbReference>
<dbReference type="GO" id="GO:0046813">
    <property type="term" value="P:receptor-mediated virion attachment to host cell"/>
    <property type="evidence" value="ECO:0007669"/>
    <property type="project" value="TreeGrafter"/>
</dbReference>
<proteinExistence type="predicted"/>
<dbReference type="SUPFAM" id="SSF48452">
    <property type="entry name" value="TPR-like"/>
    <property type="match status" value="1"/>
</dbReference>
<dbReference type="InterPro" id="IPR019734">
    <property type="entry name" value="TPR_rpt"/>
</dbReference>
<protein>
    <submittedName>
        <fullName evidence="4">Tetratricopeptide repeat protein</fullName>
    </submittedName>
</protein>
<dbReference type="InterPro" id="IPR027417">
    <property type="entry name" value="P-loop_NTPase"/>
</dbReference>
<dbReference type="AlphaFoldDB" id="A0A5R9IET0"/>
<dbReference type="InterPro" id="IPR011990">
    <property type="entry name" value="TPR-like_helical_dom_sf"/>
</dbReference>
<organism evidence="4 5">
    <name type="scientific">Thalassotalea litorea</name>
    <dbReference type="NCBI Taxonomy" id="2020715"/>
    <lineage>
        <taxon>Bacteria</taxon>
        <taxon>Pseudomonadati</taxon>
        <taxon>Pseudomonadota</taxon>
        <taxon>Gammaproteobacteria</taxon>
        <taxon>Alteromonadales</taxon>
        <taxon>Colwelliaceae</taxon>
        <taxon>Thalassotalea</taxon>
    </lineage>
</organism>